<feature type="region of interest" description="Disordered" evidence="1">
    <location>
        <begin position="1"/>
        <end position="111"/>
    </location>
</feature>
<organism evidence="2 3">
    <name type="scientific">Oryza sativa subsp. japonica</name>
    <name type="common">Rice</name>
    <dbReference type="NCBI Taxonomy" id="39947"/>
    <lineage>
        <taxon>Eukaryota</taxon>
        <taxon>Viridiplantae</taxon>
        <taxon>Streptophyta</taxon>
        <taxon>Embryophyta</taxon>
        <taxon>Tracheophyta</taxon>
        <taxon>Spermatophyta</taxon>
        <taxon>Magnoliopsida</taxon>
        <taxon>Liliopsida</taxon>
        <taxon>Poales</taxon>
        <taxon>Poaceae</taxon>
        <taxon>BOP clade</taxon>
        <taxon>Oryzoideae</taxon>
        <taxon>Oryzeae</taxon>
        <taxon>Oryzinae</taxon>
        <taxon>Oryza</taxon>
        <taxon>Oryza sativa</taxon>
    </lineage>
</organism>
<accession>Q5Z7W3</accession>
<reference evidence="3" key="1">
    <citation type="journal article" date="2005" name="Nature">
        <title>The map-based sequence of the rice genome.</title>
        <authorList>
            <consortium name="International rice genome sequencing project (IRGSP)"/>
            <person name="Matsumoto T."/>
            <person name="Wu J."/>
            <person name="Kanamori H."/>
            <person name="Katayose Y."/>
            <person name="Fujisawa M."/>
            <person name="Namiki N."/>
            <person name="Mizuno H."/>
            <person name="Yamamoto K."/>
            <person name="Antonio B.A."/>
            <person name="Baba T."/>
            <person name="Sakata K."/>
            <person name="Nagamura Y."/>
            <person name="Aoki H."/>
            <person name="Arikawa K."/>
            <person name="Arita K."/>
            <person name="Bito T."/>
            <person name="Chiden Y."/>
            <person name="Fujitsuka N."/>
            <person name="Fukunaka R."/>
            <person name="Hamada M."/>
            <person name="Harada C."/>
            <person name="Hayashi A."/>
            <person name="Hijishita S."/>
            <person name="Honda M."/>
            <person name="Hosokawa S."/>
            <person name="Ichikawa Y."/>
            <person name="Idonuma A."/>
            <person name="Iijima M."/>
            <person name="Ikeda M."/>
            <person name="Ikeno M."/>
            <person name="Ito K."/>
            <person name="Ito S."/>
            <person name="Ito T."/>
            <person name="Ito Y."/>
            <person name="Ito Y."/>
            <person name="Iwabuchi A."/>
            <person name="Kamiya K."/>
            <person name="Karasawa W."/>
            <person name="Kurita K."/>
            <person name="Katagiri S."/>
            <person name="Kikuta A."/>
            <person name="Kobayashi H."/>
            <person name="Kobayashi N."/>
            <person name="Machita K."/>
            <person name="Maehara T."/>
            <person name="Masukawa M."/>
            <person name="Mizubayashi T."/>
            <person name="Mukai Y."/>
            <person name="Nagasaki H."/>
            <person name="Nagata Y."/>
            <person name="Naito S."/>
            <person name="Nakashima M."/>
            <person name="Nakama Y."/>
            <person name="Nakamichi Y."/>
            <person name="Nakamura M."/>
            <person name="Meguro A."/>
            <person name="Negishi M."/>
            <person name="Ohta I."/>
            <person name="Ohta T."/>
            <person name="Okamoto M."/>
            <person name="Ono N."/>
            <person name="Saji S."/>
            <person name="Sakaguchi M."/>
            <person name="Sakai K."/>
            <person name="Shibata M."/>
            <person name="Shimokawa T."/>
            <person name="Song J."/>
            <person name="Takazaki Y."/>
            <person name="Terasawa K."/>
            <person name="Tsugane M."/>
            <person name="Tsuji K."/>
            <person name="Ueda S."/>
            <person name="Waki K."/>
            <person name="Yamagata H."/>
            <person name="Yamamoto M."/>
            <person name="Yamamoto S."/>
            <person name="Yamane H."/>
            <person name="Yoshiki S."/>
            <person name="Yoshihara R."/>
            <person name="Yukawa K."/>
            <person name="Zhong H."/>
            <person name="Yano M."/>
            <person name="Yuan Q."/>
            <person name="Ouyang S."/>
            <person name="Liu J."/>
            <person name="Jones K.M."/>
            <person name="Gansberger K."/>
            <person name="Moffat K."/>
            <person name="Hill J."/>
            <person name="Bera J."/>
            <person name="Fadrosh D."/>
            <person name="Jin S."/>
            <person name="Johri S."/>
            <person name="Kim M."/>
            <person name="Overton L."/>
            <person name="Reardon M."/>
            <person name="Tsitrin T."/>
            <person name="Vuong H."/>
            <person name="Weaver B."/>
            <person name="Ciecko A."/>
            <person name="Tallon L."/>
            <person name="Jackson J."/>
            <person name="Pai G."/>
            <person name="Aken S.V."/>
            <person name="Utterback T."/>
            <person name="Reidmuller S."/>
            <person name="Feldblyum T."/>
            <person name="Hsiao J."/>
            <person name="Zismann V."/>
            <person name="Iobst S."/>
            <person name="de Vazeille A.R."/>
            <person name="Buell C.R."/>
            <person name="Ying K."/>
            <person name="Li Y."/>
            <person name="Lu T."/>
            <person name="Huang Y."/>
            <person name="Zhao Q."/>
            <person name="Feng Q."/>
            <person name="Zhang L."/>
            <person name="Zhu J."/>
            <person name="Weng Q."/>
            <person name="Mu J."/>
            <person name="Lu Y."/>
            <person name="Fan D."/>
            <person name="Liu Y."/>
            <person name="Guan J."/>
            <person name="Zhang Y."/>
            <person name="Yu S."/>
            <person name="Liu X."/>
            <person name="Zhang Y."/>
            <person name="Hong G."/>
            <person name="Han B."/>
            <person name="Choisne N."/>
            <person name="Demange N."/>
            <person name="Orjeda G."/>
            <person name="Samain S."/>
            <person name="Cattolico L."/>
            <person name="Pelletier E."/>
            <person name="Couloux A."/>
            <person name="Segurens B."/>
            <person name="Wincker P."/>
            <person name="D'Hont A."/>
            <person name="Scarpelli C."/>
            <person name="Weissenbach J."/>
            <person name="Salanoubat M."/>
            <person name="Quetier F."/>
            <person name="Yu Y."/>
            <person name="Kim H.R."/>
            <person name="Rambo T."/>
            <person name="Currie J."/>
            <person name="Collura K."/>
            <person name="Luo M."/>
            <person name="Yang T."/>
            <person name="Ammiraju J.S.S."/>
            <person name="Engler F."/>
            <person name="Soderlund C."/>
            <person name="Wing R.A."/>
            <person name="Palmer L.E."/>
            <person name="de la Bastide M."/>
            <person name="Spiegel L."/>
            <person name="Nascimento L."/>
            <person name="Zutavern T."/>
            <person name="O'Shaughnessy A."/>
            <person name="Dike S."/>
            <person name="Dedhia N."/>
            <person name="Preston R."/>
            <person name="Balija V."/>
            <person name="McCombie W.R."/>
            <person name="Chow T."/>
            <person name="Chen H."/>
            <person name="Chung M."/>
            <person name="Chen C."/>
            <person name="Shaw J."/>
            <person name="Wu H."/>
            <person name="Hsiao K."/>
            <person name="Chao Y."/>
            <person name="Chu M."/>
            <person name="Cheng C."/>
            <person name="Hour A."/>
            <person name="Lee P."/>
            <person name="Lin S."/>
            <person name="Lin Y."/>
            <person name="Liou J."/>
            <person name="Liu S."/>
            <person name="Hsing Y."/>
            <person name="Raghuvanshi S."/>
            <person name="Mohanty A."/>
            <person name="Bharti A.K."/>
            <person name="Gaur A."/>
            <person name="Gupta V."/>
            <person name="Kumar D."/>
            <person name="Ravi V."/>
            <person name="Vij S."/>
            <person name="Kapur A."/>
            <person name="Khurana P."/>
            <person name="Khurana P."/>
            <person name="Khurana J.P."/>
            <person name="Tyagi A.K."/>
            <person name="Gaikwad K."/>
            <person name="Singh A."/>
            <person name="Dalal V."/>
            <person name="Srivastava S."/>
            <person name="Dixit A."/>
            <person name="Pal A.K."/>
            <person name="Ghazi I.A."/>
            <person name="Yadav M."/>
            <person name="Pandit A."/>
            <person name="Bhargava A."/>
            <person name="Sureshbabu K."/>
            <person name="Batra K."/>
            <person name="Sharma T.R."/>
            <person name="Mohapatra T."/>
            <person name="Singh N.K."/>
            <person name="Messing J."/>
            <person name="Nelson A.B."/>
            <person name="Fuks G."/>
            <person name="Kavchok S."/>
            <person name="Keizer G."/>
            <person name="Linton E."/>
            <person name="Llaca V."/>
            <person name="Song R."/>
            <person name="Tanyolac B."/>
            <person name="Young S."/>
            <person name="Ho-Il K."/>
            <person name="Hahn J.H."/>
            <person name="Sangsakoo G."/>
            <person name="Vanavichit A."/>
            <person name="de Mattos Luiz.A.T."/>
            <person name="Zimmer P.D."/>
            <person name="Malone G."/>
            <person name="Dellagostin O."/>
            <person name="de Oliveira A.C."/>
            <person name="Bevan M."/>
            <person name="Bancroft I."/>
            <person name="Minx P."/>
            <person name="Cordum H."/>
            <person name="Wilson R."/>
            <person name="Cheng Z."/>
            <person name="Jin W."/>
            <person name="Jiang J."/>
            <person name="Leong S.A."/>
            <person name="Iwama H."/>
            <person name="Gojobori T."/>
            <person name="Itoh T."/>
            <person name="Niimura Y."/>
            <person name="Fujii Y."/>
            <person name="Habara T."/>
            <person name="Sakai H."/>
            <person name="Sato Y."/>
            <person name="Wilson G."/>
            <person name="Kumar K."/>
            <person name="McCouch S."/>
            <person name="Juretic N."/>
            <person name="Hoen D."/>
            <person name="Wright S."/>
            <person name="Bruskiewich R."/>
            <person name="Bureau T."/>
            <person name="Miyao A."/>
            <person name="Hirochika H."/>
            <person name="Nishikawa T."/>
            <person name="Kadowaki K."/>
            <person name="Sugiura M."/>
            <person name="Burr B."/>
            <person name="Sasaki T."/>
        </authorList>
    </citation>
    <scope>NUCLEOTIDE SEQUENCE [LARGE SCALE GENOMIC DNA]</scope>
    <source>
        <strain evidence="3">cv. Nipponbare</strain>
    </source>
</reference>
<protein>
    <submittedName>
        <fullName evidence="2">Uncharacterized protein</fullName>
    </submittedName>
</protein>
<feature type="compositionally biased region" description="Basic and acidic residues" evidence="1">
    <location>
        <begin position="47"/>
        <end position="65"/>
    </location>
</feature>
<evidence type="ECO:0000313" key="2">
    <source>
        <dbReference type="EMBL" id="BAD54078.1"/>
    </source>
</evidence>
<evidence type="ECO:0000313" key="3">
    <source>
        <dbReference type="Proteomes" id="UP000000763"/>
    </source>
</evidence>
<sequence length="111" mass="12211">MPGGRKETTGWVGPTGRARSQRACNARAHAGVERLRQGGAVWAGRPAQEERRERRPGGEREEEGAGPRGRRGGPREGGRGGEGEKEREEERTLAAGREREREDLAQREEGD</sequence>
<evidence type="ECO:0000256" key="1">
    <source>
        <dbReference type="SAM" id="MobiDB-lite"/>
    </source>
</evidence>
<gene>
    <name evidence="2" type="primary">P0031A09.12</name>
</gene>
<dbReference type="AlphaFoldDB" id="Q5Z7W3"/>
<dbReference type="EMBL" id="AP004630">
    <property type="protein sequence ID" value="BAD54078.1"/>
    <property type="molecule type" value="Genomic_DNA"/>
</dbReference>
<dbReference type="Proteomes" id="UP000000763">
    <property type="component" value="Chromosome 6"/>
</dbReference>
<proteinExistence type="predicted"/>
<feature type="compositionally biased region" description="Basic and acidic residues" evidence="1">
    <location>
        <begin position="73"/>
        <end position="111"/>
    </location>
</feature>
<reference evidence="3" key="2">
    <citation type="journal article" date="2008" name="Nucleic Acids Res.">
        <title>The rice annotation project database (RAP-DB): 2008 update.</title>
        <authorList>
            <consortium name="The rice annotation project (RAP)"/>
        </authorList>
    </citation>
    <scope>GENOME REANNOTATION</scope>
    <source>
        <strain evidence="3">cv. Nipponbare</strain>
    </source>
</reference>
<name>Q5Z7W3_ORYSJ</name>